<feature type="short sequence motif" description="Histidine triad motif" evidence="1">
    <location>
        <begin position="90"/>
        <end position="94"/>
    </location>
</feature>
<dbReference type="EMBL" id="JACHOB010000003">
    <property type="protein sequence ID" value="MBB4659295.1"/>
    <property type="molecule type" value="Genomic_DNA"/>
</dbReference>
<evidence type="ECO:0000259" key="2">
    <source>
        <dbReference type="PROSITE" id="PS51084"/>
    </source>
</evidence>
<evidence type="ECO:0000256" key="1">
    <source>
        <dbReference type="PROSITE-ProRule" id="PRU00464"/>
    </source>
</evidence>
<reference evidence="3 4" key="1">
    <citation type="submission" date="2020-08" db="EMBL/GenBank/DDBJ databases">
        <title>Genomic Encyclopedia of Type Strains, Phase IV (KMG-IV): sequencing the most valuable type-strain genomes for metagenomic binning, comparative biology and taxonomic classification.</title>
        <authorList>
            <person name="Goeker M."/>
        </authorList>
    </citation>
    <scope>NUCLEOTIDE SEQUENCE [LARGE SCALE GENOMIC DNA]</scope>
    <source>
        <strain evidence="3 4">DSM 102850</strain>
    </source>
</reference>
<dbReference type="GO" id="GO:0016787">
    <property type="term" value="F:hydrolase activity"/>
    <property type="evidence" value="ECO:0007669"/>
    <property type="project" value="UniProtKB-KW"/>
</dbReference>
<name>A0A840I4N8_9PROT</name>
<organism evidence="3 4">
    <name type="scientific">Parvularcula dongshanensis</name>
    <dbReference type="NCBI Taxonomy" id="1173995"/>
    <lineage>
        <taxon>Bacteria</taxon>
        <taxon>Pseudomonadati</taxon>
        <taxon>Pseudomonadota</taxon>
        <taxon>Alphaproteobacteria</taxon>
        <taxon>Parvularculales</taxon>
        <taxon>Parvularculaceae</taxon>
        <taxon>Parvularcula</taxon>
    </lineage>
</organism>
<keyword evidence="3" id="KW-0378">Hydrolase</keyword>
<accession>A0A840I4N8</accession>
<dbReference type="Pfam" id="PF01230">
    <property type="entry name" value="HIT"/>
    <property type="match status" value="1"/>
</dbReference>
<dbReference type="InterPro" id="IPR011146">
    <property type="entry name" value="HIT-like"/>
</dbReference>
<proteinExistence type="predicted"/>
<protein>
    <submittedName>
        <fullName evidence="3">Diadenosine tetraphosphate (Ap4A) HIT family hydrolase</fullName>
    </submittedName>
</protein>
<keyword evidence="4" id="KW-1185">Reference proteome</keyword>
<feature type="domain" description="HIT" evidence="2">
    <location>
        <begin position="3"/>
        <end position="105"/>
    </location>
</feature>
<comment type="caution">
    <text evidence="3">The sequence shown here is derived from an EMBL/GenBank/DDBJ whole genome shotgun (WGS) entry which is preliminary data.</text>
</comment>
<dbReference type="RefSeq" id="WP_183817747.1">
    <property type="nucleotide sequence ID" value="NZ_JACHOB010000003.1"/>
</dbReference>
<evidence type="ECO:0000313" key="3">
    <source>
        <dbReference type="EMBL" id="MBB4659295.1"/>
    </source>
</evidence>
<dbReference type="PROSITE" id="PS51084">
    <property type="entry name" value="HIT_2"/>
    <property type="match status" value="1"/>
</dbReference>
<dbReference type="Proteomes" id="UP000563524">
    <property type="component" value="Unassembled WGS sequence"/>
</dbReference>
<dbReference type="InterPro" id="IPR036265">
    <property type="entry name" value="HIT-like_sf"/>
</dbReference>
<sequence>MRHHSTYEKFGGDGSLIHAYRHWSVLIRPKQATLGAMVMVAHAEVTAVSALPDEAFAEQASVVRDVEAALRAAFAPDKINYLTLMMVDPHVHAHILPRYETPRAFAGSEKRDVGWPGVPDLSASVGDVAAAAKEALSKVWPAA</sequence>
<dbReference type="SUPFAM" id="SSF54197">
    <property type="entry name" value="HIT-like"/>
    <property type="match status" value="1"/>
</dbReference>
<gene>
    <name evidence="3" type="ORF">GGQ59_001820</name>
</gene>
<dbReference type="AlphaFoldDB" id="A0A840I4N8"/>
<dbReference type="Gene3D" id="3.30.428.10">
    <property type="entry name" value="HIT-like"/>
    <property type="match status" value="1"/>
</dbReference>
<evidence type="ECO:0000313" key="4">
    <source>
        <dbReference type="Proteomes" id="UP000563524"/>
    </source>
</evidence>